<evidence type="ECO:0000256" key="1">
    <source>
        <dbReference type="ARBA" id="ARBA00007150"/>
    </source>
</evidence>
<proteinExistence type="inferred from homology"/>
<comment type="caution">
    <text evidence="8">The sequence shown here is derived from an EMBL/GenBank/DDBJ whole genome shotgun (WGS) entry which is preliminary data.</text>
</comment>
<evidence type="ECO:0000256" key="4">
    <source>
        <dbReference type="ARBA" id="ARBA00022692"/>
    </source>
</evidence>
<dbReference type="EMBL" id="LAQT01000005">
    <property type="protein sequence ID" value="KPC53756.1"/>
    <property type="molecule type" value="Genomic_DNA"/>
</dbReference>
<keyword evidence="8" id="KW-0449">Lipoprotein</keyword>
<feature type="transmembrane region" description="Helical" evidence="7">
    <location>
        <begin position="138"/>
        <end position="159"/>
    </location>
</feature>
<gene>
    <name evidence="8" type="ORF">WG78_07930</name>
</gene>
<dbReference type="Proteomes" id="UP000037939">
    <property type="component" value="Unassembled WGS sequence"/>
</dbReference>
<feature type="transmembrane region" description="Helical" evidence="7">
    <location>
        <begin position="20"/>
        <end position="46"/>
    </location>
</feature>
<sequence>MRGRRWPHPPLPSGLTILLTPYTALAPAAAHVVHTVFETLAMMLGARLYLRLRRAEAADVALLQGRNYAVLAGCLAGAALGNKLAFWFDQPQLWPANGTLLTFMLGGQSIVGGLLGGLLGVEIAKGFSKDRRSTGDHFVYPILLGIMVGRIGCFMAGLNDDTYGLPTRLWWGMDFGDGVARHPTQLYEILFAAGLGLLLWRAQPALARVPGLRFKLMLASYLLWRLLVDGIKPVFHPWALGLSGIQWICVIGLLAYMPVVVRAALQWQREEARACL</sequence>
<dbReference type="AlphaFoldDB" id="A0A0N0XJJ8"/>
<keyword evidence="6 7" id="KW-0472">Membrane</keyword>
<dbReference type="GO" id="GO:0042158">
    <property type="term" value="P:lipoprotein biosynthetic process"/>
    <property type="evidence" value="ECO:0007669"/>
    <property type="project" value="InterPro"/>
</dbReference>
<evidence type="ECO:0000256" key="2">
    <source>
        <dbReference type="ARBA" id="ARBA00022475"/>
    </source>
</evidence>
<evidence type="ECO:0000256" key="3">
    <source>
        <dbReference type="ARBA" id="ARBA00022679"/>
    </source>
</evidence>
<feature type="transmembrane region" description="Helical" evidence="7">
    <location>
        <begin position="67"/>
        <end position="88"/>
    </location>
</feature>
<dbReference type="PANTHER" id="PTHR30589">
    <property type="entry name" value="PROLIPOPROTEIN DIACYLGLYCERYL TRANSFERASE"/>
    <property type="match status" value="1"/>
</dbReference>
<dbReference type="PANTHER" id="PTHR30589:SF0">
    <property type="entry name" value="PHOSPHATIDYLGLYCEROL--PROLIPOPROTEIN DIACYLGLYCERYL TRANSFERASE"/>
    <property type="match status" value="1"/>
</dbReference>
<dbReference type="Pfam" id="PF01790">
    <property type="entry name" value="LGT"/>
    <property type="match status" value="1"/>
</dbReference>
<feature type="transmembrane region" description="Helical" evidence="7">
    <location>
        <begin position="100"/>
        <end position="118"/>
    </location>
</feature>
<keyword evidence="2" id="KW-1003">Cell membrane</keyword>
<evidence type="ECO:0000256" key="5">
    <source>
        <dbReference type="ARBA" id="ARBA00022989"/>
    </source>
</evidence>
<evidence type="ECO:0000313" key="9">
    <source>
        <dbReference type="Proteomes" id="UP000037939"/>
    </source>
</evidence>
<dbReference type="GO" id="GO:0008961">
    <property type="term" value="F:phosphatidylglycerol-prolipoprotein diacylglyceryl transferase activity"/>
    <property type="evidence" value="ECO:0007669"/>
    <property type="project" value="InterPro"/>
</dbReference>
<dbReference type="OrthoDB" id="871140at2"/>
<keyword evidence="9" id="KW-1185">Reference proteome</keyword>
<comment type="similarity">
    <text evidence="1">Belongs to the Lgt family.</text>
</comment>
<accession>A0A0N0XJJ8</accession>
<keyword evidence="5 7" id="KW-1133">Transmembrane helix</keyword>
<protein>
    <submittedName>
        <fullName evidence="8">Prolipoprotein diacylglyceryl transferase</fullName>
    </submittedName>
</protein>
<evidence type="ECO:0000256" key="6">
    <source>
        <dbReference type="ARBA" id="ARBA00023136"/>
    </source>
</evidence>
<dbReference type="STRING" id="857265.WG78_07930"/>
<feature type="transmembrane region" description="Helical" evidence="7">
    <location>
        <begin position="240"/>
        <end position="261"/>
    </location>
</feature>
<feature type="transmembrane region" description="Helical" evidence="7">
    <location>
        <begin position="212"/>
        <end position="228"/>
    </location>
</feature>
<keyword evidence="3 8" id="KW-0808">Transferase</keyword>
<keyword evidence="4 7" id="KW-0812">Transmembrane</keyword>
<feature type="transmembrane region" description="Helical" evidence="7">
    <location>
        <begin position="179"/>
        <end position="200"/>
    </location>
</feature>
<evidence type="ECO:0000256" key="7">
    <source>
        <dbReference type="SAM" id="Phobius"/>
    </source>
</evidence>
<dbReference type="GO" id="GO:0005886">
    <property type="term" value="C:plasma membrane"/>
    <property type="evidence" value="ECO:0007669"/>
    <property type="project" value="InterPro"/>
</dbReference>
<organism evidence="8 9">
    <name type="scientific">Amantichitinum ursilacus</name>
    <dbReference type="NCBI Taxonomy" id="857265"/>
    <lineage>
        <taxon>Bacteria</taxon>
        <taxon>Pseudomonadati</taxon>
        <taxon>Pseudomonadota</taxon>
        <taxon>Betaproteobacteria</taxon>
        <taxon>Neisseriales</taxon>
        <taxon>Chitinibacteraceae</taxon>
        <taxon>Amantichitinum</taxon>
    </lineage>
</organism>
<name>A0A0N0XJJ8_9NEIS</name>
<reference evidence="8 9" key="1">
    <citation type="submission" date="2015-07" db="EMBL/GenBank/DDBJ databases">
        <title>Draft genome sequence of the Amantichitinum ursilacus IGB-41, a new chitin-degrading bacterium.</title>
        <authorList>
            <person name="Kirstahler P."/>
            <person name="Guenther M."/>
            <person name="Grumaz C."/>
            <person name="Rupp S."/>
            <person name="Zibek S."/>
            <person name="Sohn K."/>
        </authorList>
    </citation>
    <scope>NUCLEOTIDE SEQUENCE [LARGE SCALE GENOMIC DNA]</scope>
    <source>
        <strain evidence="8 9">IGB-41</strain>
    </source>
</reference>
<evidence type="ECO:0000313" key="8">
    <source>
        <dbReference type="EMBL" id="KPC53756.1"/>
    </source>
</evidence>
<dbReference type="InterPro" id="IPR001640">
    <property type="entry name" value="Lgt"/>
</dbReference>